<evidence type="ECO:0000313" key="3">
    <source>
        <dbReference type="Proteomes" id="UP001501183"/>
    </source>
</evidence>
<dbReference type="InterPro" id="IPR037401">
    <property type="entry name" value="SnoaL-like"/>
</dbReference>
<reference evidence="3" key="1">
    <citation type="journal article" date="2019" name="Int. J. Syst. Evol. Microbiol.">
        <title>The Global Catalogue of Microorganisms (GCM) 10K type strain sequencing project: providing services to taxonomists for standard genome sequencing and annotation.</title>
        <authorList>
            <consortium name="The Broad Institute Genomics Platform"/>
            <consortium name="The Broad Institute Genome Sequencing Center for Infectious Disease"/>
            <person name="Wu L."/>
            <person name="Ma J."/>
        </authorList>
    </citation>
    <scope>NUCLEOTIDE SEQUENCE [LARGE SCALE GENOMIC DNA]</scope>
    <source>
        <strain evidence="3">JCM 32206</strain>
    </source>
</reference>
<dbReference type="Pfam" id="PF13577">
    <property type="entry name" value="SnoaL_4"/>
    <property type="match status" value="1"/>
</dbReference>
<sequence>MTRPADAAPTTATGTGRWTREELEEAFAGYQRTVEEAKRTGDWNLFADMFTEDATYIEHAYGNFAGREEIRPWIIRTMNSFPGNHMTEFPALWYTIDEQRGWVICEIDNPMCDPGDGSEHGASNLTILHYAGDGLWSCEEDVYNPTKFLRMAKKWCRAAESAGTLPDEARKWLEAVGA</sequence>
<dbReference type="RefSeq" id="WP_345344001.1">
    <property type="nucleotide sequence ID" value="NZ_BAABFB010000030.1"/>
</dbReference>
<dbReference type="Proteomes" id="UP001501183">
    <property type="component" value="Unassembled WGS sequence"/>
</dbReference>
<feature type="domain" description="SnoaL-like" evidence="1">
    <location>
        <begin position="20"/>
        <end position="85"/>
    </location>
</feature>
<dbReference type="EMBL" id="BAABFB010000030">
    <property type="protein sequence ID" value="GAA4477188.1"/>
    <property type="molecule type" value="Genomic_DNA"/>
</dbReference>
<organism evidence="2 3">
    <name type="scientific">Rhodococcus olei</name>
    <dbReference type="NCBI Taxonomy" id="2161675"/>
    <lineage>
        <taxon>Bacteria</taxon>
        <taxon>Bacillati</taxon>
        <taxon>Actinomycetota</taxon>
        <taxon>Actinomycetes</taxon>
        <taxon>Mycobacteriales</taxon>
        <taxon>Nocardiaceae</taxon>
        <taxon>Rhodococcus</taxon>
    </lineage>
</organism>
<dbReference type="InterPro" id="IPR032710">
    <property type="entry name" value="NTF2-like_dom_sf"/>
</dbReference>
<evidence type="ECO:0000313" key="2">
    <source>
        <dbReference type="EMBL" id="GAA4477188.1"/>
    </source>
</evidence>
<accession>A0ABP8P0N5</accession>
<gene>
    <name evidence="2" type="ORF">GCM10023094_18790</name>
</gene>
<evidence type="ECO:0000259" key="1">
    <source>
        <dbReference type="Pfam" id="PF13577"/>
    </source>
</evidence>
<proteinExistence type="predicted"/>
<dbReference type="SUPFAM" id="SSF54427">
    <property type="entry name" value="NTF2-like"/>
    <property type="match status" value="1"/>
</dbReference>
<keyword evidence="3" id="KW-1185">Reference proteome</keyword>
<protein>
    <submittedName>
        <fullName evidence="2">Nuclear transport factor 2 family protein</fullName>
    </submittedName>
</protein>
<name>A0ABP8P0N5_9NOCA</name>
<comment type="caution">
    <text evidence="2">The sequence shown here is derived from an EMBL/GenBank/DDBJ whole genome shotgun (WGS) entry which is preliminary data.</text>
</comment>
<dbReference type="Gene3D" id="3.10.450.50">
    <property type="match status" value="1"/>
</dbReference>